<evidence type="ECO:0000256" key="4">
    <source>
        <dbReference type="ARBA" id="ARBA00023204"/>
    </source>
</evidence>
<evidence type="ECO:0000256" key="3">
    <source>
        <dbReference type="ARBA" id="ARBA00022763"/>
    </source>
</evidence>
<dbReference type="Proteomes" id="UP000243542">
    <property type="component" value="Unassembled WGS sequence"/>
</dbReference>
<dbReference type="InterPro" id="IPR051912">
    <property type="entry name" value="Alkylbase_DNA_Glycosylase/TA"/>
</dbReference>
<dbReference type="GO" id="GO:0032131">
    <property type="term" value="F:alkylated DNA binding"/>
    <property type="evidence" value="ECO:0007669"/>
    <property type="project" value="TreeGrafter"/>
</dbReference>
<evidence type="ECO:0000313" key="7">
    <source>
        <dbReference type="EMBL" id="PFG50009.1"/>
    </source>
</evidence>
<dbReference type="EC" id="3.2.2.21" evidence="2"/>
<dbReference type="Gene3D" id="1.10.340.30">
    <property type="entry name" value="Hypothetical protein, domain 2"/>
    <property type="match status" value="1"/>
</dbReference>
<sequence>MSAPILLPIDLPIGEIAVHGAFDPAAAARQCPGSGPDAIRLAFPVDGLWLHTGAAVRRRSPCTVEAEVIAPVEVAARVVGQVSRILSLDADGSGFPEVAVRDPVVWRLMARHPGVRPVLSSSPYEAACWAVLTEGMRAAQAKRFRARLVERHGRIVEHEDFRLASFPSPAVLACLSDEPGLGWLRLARLRAVARAASEGLLDAEHLRAMPIADALAELCSIPGIGAFAAEQILQRGAGHPDLFPRADTDLHQAMREQYRLPAGTSVPELEQLAGEWRPYRSWVAYLLRLHRGRPVQEGRSERTKSADTGTFAEEGAAMN</sequence>
<evidence type="ECO:0000256" key="5">
    <source>
        <dbReference type="SAM" id="MobiDB-lite"/>
    </source>
</evidence>
<protein>
    <recommendedName>
        <fullName evidence="2">DNA-3-methyladenine glycosylase II</fullName>
        <ecNumber evidence="2">3.2.2.21</ecNumber>
    </recommendedName>
</protein>
<organism evidence="7 8">
    <name type="scientific">Amycolatopsis sulphurea</name>
    <dbReference type="NCBI Taxonomy" id="76022"/>
    <lineage>
        <taxon>Bacteria</taxon>
        <taxon>Bacillati</taxon>
        <taxon>Actinomycetota</taxon>
        <taxon>Actinomycetes</taxon>
        <taxon>Pseudonocardiales</taxon>
        <taxon>Pseudonocardiaceae</taxon>
        <taxon>Amycolatopsis</taxon>
    </lineage>
</organism>
<dbReference type="SMART" id="SM00478">
    <property type="entry name" value="ENDO3c"/>
    <property type="match status" value="1"/>
</dbReference>
<dbReference type="GO" id="GO:0006285">
    <property type="term" value="P:base-excision repair, AP site formation"/>
    <property type="evidence" value="ECO:0007669"/>
    <property type="project" value="TreeGrafter"/>
</dbReference>
<dbReference type="GO" id="GO:0006307">
    <property type="term" value="P:DNA alkylation repair"/>
    <property type="evidence" value="ECO:0007669"/>
    <property type="project" value="TreeGrafter"/>
</dbReference>
<feature type="compositionally biased region" description="Basic and acidic residues" evidence="5">
    <location>
        <begin position="296"/>
        <end position="305"/>
    </location>
</feature>
<dbReference type="GO" id="GO:0005737">
    <property type="term" value="C:cytoplasm"/>
    <property type="evidence" value="ECO:0007669"/>
    <property type="project" value="TreeGrafter"/>
</dbReference>
<accession>A0A2A9FHV5</accession>
<keyword evidence="4" id="KW-0234">DNA repair</keyword>
<dbReference type="InterPro" id="IPR003265">
    <property type="entry name" value="HhH-GPD_domain"/>
</dbReference>
<comment type="caution">
    <text evidence="7">The sequence shown here is derived from an EMBL/GenBank/DDBJ whole genome shotgun (WGS) entry which is preliminary data.</text>
</comment>
<dbReference type="Gene3D" id="1.10.1670.40">
    <property type="match status" value="1"/>
</dbReference>
<dbReference type="SUPFAM" id="SSF48150">
    <property type="entry name" value="DNA-glycosylase"/>
    <property type="match status" value="1"/>
</dbReference>
<keyword evidence="3" id="KW-0227">DNA damage</keyword>
<dbReference type="PANTHER" id="PTHR43003">
    <property type="entry name" value="DNA-3-METHYLADENINE GLYCOSYLASE"/>
    <property type="match status" value="1"/>
</dbReference>
<dbReference type="InterPro" id="IPR011257">
    <property type="entry name" value="DNA_glycosylase"/>
</dbReference>
<dbReference type="GO" id="GO:0008725">
    <property type="term" value="F:DNA-3-methyladenine glycosylase activity"/>
    <property type="evidence" value="ECO:0007669"/>
    <property type="project" value="TreeGrafter"/>
</dbReference>
<evidence type="ECO:0000256" key="1">
    <source>
        <dbReference type="ARBA" id="ARBA00000086"/>
    </source>
</evidence>
<reference evidence="7 8" key="1">
    <citation type="submission" date="2017-10" db="EMBL/GenBank/DDBJ databases">
        <title>Sequencing the genomes of 1000 actinobacteria strains.</title>
        <authorList>
            <person name="Klenk H.-P."/>
        </authorList>
    </citation>
    <scope>NUCLEOTIDE SEQUENCE [LARGE SCALE GENOMIC DNA]</scope>
    <source>
        <strain evidence="7 8">DSM 46092</strain>
    </source>
</reference>
<comment type="catalytic activity">
    <reaction evidence="1">
        <text>Hydrolysis of alkylated DNA, releasing 3-methyladenine, 3-methylguanine, 7-methylguanine and 7-methyladenine.</text>
        <dbReference type="EC" id="3.2.2.21"/>
    </reaction>
</comment>
<dbReference type="GO" id="GO:0043916">
    <property type="term" value="F:DNA-7-methylguanine glycosylase activity"/>
    <property type="evidence" value="ECO:0007669"/>
    <property type="project" value="TreeGrafter"/>
</dbReference>
<gene>
    <name evidence="7" type="ORF">ATK36_5211</name>
</gene>
<dbReference type="EMBL" id="PDJK01000002">
    <property type="protein sequence ID" value="PFG50009.1"/>
    <property type="molecule type" value="Genomic_DNA"/>
</dbReference>
<dbReference type="RefSeq" id="WP_245915161.1">
    <property type="nucleotide sequence ID" value="NZ_JBIAKZ010000029.1"/>
</dbReference>
<evidence type="ECO:0000259" key="6">
    <source>
        <dbReference type="SMART" id="SM00478"/>
    </source>
</evidence>
<feature type="region of interest" description="Disordered" evidence="5">
    <location>
        <begin position="296"/>
        <end position="319"/>
    </location>
</feature>
<name>A0A2A9FHV5_9PSEU</name>
<evidence type="ECO:0000313" key="8">
    <source>
        <dbReference type="Proteomes" id="UP000243542"/>
    </source>
</evidence>
<dbReference type="AlphaFoldDB" id="A0A2A9FHV5"/>
<dbReference type="GO" id="GO:0032993">
    <property type="term" value="C:protein-DNA complex"/>
    <property type="evidence" value="ECO:0007669"/>
    <property type="project" value="TreeGrafter"/>
</dbReference>
<evidence type="ECO:0000256" key="2">
    <source>
        <dbReference type="ARBA" id="ARBA00012000"/>
    </source>
</evidence>
<feature type="domain" description="HhH-GPD" evidence="6">
    <location>
        <begin position="132"/>
        <end position="294"/>
    </location>
</feature>
<dbReference type="PANTHER" id="PTHR43003:SF13">
    <property type="entry name" value="DNA-3-METHYLADENINE GLYCOSYLASE 2"/>
    <property type="match status" value="1"/>
</dbReference>
<proteinExistence type="predicted"/>
<keyword evidence="8" id="KW-1185">Reference proteome</keyword>